<keyword evidence="10 15" id="KW-0186">Copper</keyword>
<dbReference type="SUPFAM" id="SSF81464">
    <property type="entry name" value="Cytochrome c oxidase subunit II-like, transmembrane region"/>
    <property type="match status" value="1"/>
</dbReference>
<keyword evidence="3 14" id="KW-0813">Transport</keyword>
<evidence type="ECO:0000256" key="1">
    <source>
        <dbReference type="ARBA" id="ARBA00004141"/>
    </source>
</evidence>
<keyword evidence="6 15" id="KW-0479">Metal-binding</keyword>
<comment type="catalytic activity">
    <reaction evidence="13 15">
        <text>4 Fe(II)-[cytochrome c] + O2 + 8 H(+)(in) = 4 Fe(III)-[cytochrome c] + 2 H2O + 4 H(+)(out)</text>
        <dbReference type="Rhea" id="RHEA:11436"/>
        <dbReference type="Rhea" id="RHEA-COMP:10350"/>
        <dbReference type="Rhea" id="RHEA-COMP:14399"/>
        <dbReference type="ChEBI" id="CHEBI:15377"/>
        <dbReference type="ChEBI" id="CHEBI:15378"/>
        <dbReference type="ChEBI" id="CHEBI:15379"/>
        <dbReference type="ChEBI" id="CHEBI:29033"/>
        <dbReference type="ChEBI" id="CHEBI:29034"/>
        <dbReference type="EC" id="7.1.1.9"/>
    </reaction>
</comment>
<proteinExistence type="inferred from homology"/>
<evidence type="ECO:0000256" key="3">
    <source>
        <dbReference type="ARBA" id="ARBA00022448"/>
    </source>
</evidence>
<name>A0ABW3JDK7_9HYPH</name>
<evidence type="ECO:0000256" key="2">
    <source>
        <dbReference type="ARBA" id="ARBA00007866"/>
    </source>
</evidence>
<dbReference type="InterPro" id="IPR014222">
    <property type="entry name" value="Cyt_c_oxidase_su2"/>
</dbReference>
<evidence type="ECO:0000256" key="13">
    <source>
        <dbReference type="ARBA" id="ARBA00047816"/>
    </source>
</evidence>
<keyword evidence="8 14" id="KW-0249">Electron transport</keyword>
<dbReference type="PROSITE" id="PS00078">
    <property type="entry name" value="COX2"/>
    <property type="match status" value="1"/>
</dbReference>
<reference evidence="22" key="1">
    <citation type="journal article" date="2019" name="Int. J. Syst. Evol. Microbiol.">
        <title>The Global Catalogue of Microorganisms (GCM) 10K type strain sequencing project: providing services to taxonomists for standard genome sequencing and annotation.</title>
        <authorList>
            <consortium name="The Broad Institute Genomics Platform"/>
            <consortium name="The Broad Institute Genome Sequencing Center for Infectious Disease"/>
            <person name="Wu L."/>
            <person name="Ma J."/>
        </authorList>
    </citation>
    <scope>NUCLEOTIDE SEQUENCE [LARGE SCALE GENOMIC DNA]</scope>
    <source>
        <strain evidence="22">CCUG 61697</strain>
    </source>
</reference>
<keyword evidence="9 17" id="KW-1133">Transmembrane helix</keyword>
<dbReference type="InterPro" id="IPR045187">
    <property type="entry name" value="CcO_II"/>
</dbReference>
<dbReference type="SUPFAM" id="SSF49503">
    <property type="entry name" value="Cupredoxins"/>
    <property type="match status" value="1"/>
</dbReference>
<feature type="signal peptide" evidence="18">
    <location>
        <begin position="1"/>
        <end position="25"/>
    </location>
</feature>
<evidence type="ECO:0000256" key="8">
    <source>
        <dbReference type="ARBA" id="ARBA00022982"/>
    </source>
</evidence>
<comment type="function">
    <text evidence="12 15">Subunits I and II form the functional core of the enzyme complex. Electrons originating in cytochrome c are transferred via heme a and Cu(A) to the binuclear center formed by heme a3 and Cu(B).</text>
</comment>
<evidence type="ECO:0000256" key="18">
    <source>
        <dbReference type="SAM" id="SignalP"/>
    </source>
</evidence>
<comment type="similarity">
    <text evidence="2 14">Belongs to the cytochrome c oxidase subunit 2 family.</text>
</comment>
<dbReference type="CDD" id="cd13912">
    <property type="entry name" value="CcO_II_C"/>
    <property type="match status" value="1"/>
</dbReference>
<dbReference type="InterPro" id="IPR034210">
    <property type="entry name" value="CcO_II_C"/>
</dbReference>
<evidence type="ECO:0000256" key="17">
    <source>
        <dbReference type="SAM" id="Phobius"/>
    </source>
</evidence>
<dbReference type="PROSITE" id="PS50857">
    <property type="entry name" value="COX2_CUA"/>
    <property type="match status" value="1"/>
</dbReference>
<evidence type="ECO:0000256" key="9">
    <source>
        <dbReference type="ARBA" id="ARBA00022989"/>
    </source>
</evidence>
<feature type="chain" id="PRO_5046479384" description="Cytochrome c oxidase subunit 2" evidence="18">
    <location>
        <begin position="26"/>
        <end position="291"/>
    </location>
</feature>
<dbReference type="PROSITE" id="PS50999">
    <property type="entry name" value="COX2_TM"/>
    <property type="match status" value="1"/>
</dbReference>
<feature type="region of interest" description="Disordered" evidence="16">
    <location>
        <begin position="263"/>
        <end position="291"/>
    </location>
</feature>
<evidence type="ECO:0000256" key="14">
    <source>
        <dbReference type="RuleBase" id="RU000456"/>
    </source>
</evidence>
<feature type="transmembrane region" description="Helical" evidence="17">
    <location>
        <begin position="96"/>
        <end position="118"/>
    </location>
</feature>
<dbReference type="Pfam" id="PF00116">
    <property type="entry name" value="COX2"/>
    <property type="match status" value="1"/>
</dbReference>
<dbReference type="InterPro" id="IPR001505">
    <property type="entry name" value="Copper_CuA"/>
</dbReference>
<dbReference type="EC" id="7.1.1.9" evidence="15"/>
<evidence type="ECO:0000259" key="20">
    <source>
        <dbReference type="PROSITE" id="PS50999"/>
    </source>
</evidence>
<dbReference type="PANTHER" id="PTHR22888:SF9">
    <property type="entry name" value="CYTOCHROME C OXIDASE SUBUNIT 2"/>
    <property type="match status" value="1"/>
</dbReference>
<dbReference type="InterPro" id="IPR011759">
    <property type="entry name" value="Cyt_c_oxidase_su2_TM_dom"/>
</dbReference>
<accession>A0ABW3JDK7</accession>
<keyword evidence="4 14" id="KW-0679">Respiratory chain</keyword>
<comment type="cofactor">
    <cofactor evidence="15">
        <name>Cu cation</name>
        <dbReference type="ChEBI" id="CHEBI:23378"/>
    </cofactor>
    <text evidence="15">Binds a copper A center.</text>
</comment>
<dbReference type="Gene3D" id="2.60.40.420">
    <property type="entry name" value="Cupredoxins - blue copper proteins"/>
    <property type="match status" value="1"/>
</dbReference>
<dbReference type="RefSeq" id="WP_379091387.1">
    <property type="nucleotide sequence ID" value="NZ_JBHTJO010000002.1"/>
</dbReference>
<comment type="caution">
    <text evidence="21">The sequence shown here is derived from an EMBL/GenBank/DDBJ whole genome shotgun (WGS) entry which is preliminary data.</text>
</comment>
<keyword evidence="18" id="KW-0732">Signal</keyword>
<evidence type="ECO:0000313" key="22">
    <source>
        <dbReference type="Proteomes" id="UP001597102"/>
    </source>
</evidence>
<dbReference type="InterPro" id="IPR002429">
    <property type="entry name" value="CcO_II-like_C"/>
</dbReference>
<comment type="subcellular location">
    <subcellularLocation>
        <location evidence="14">Cell membrane</location>
        <topology evidence="14">Multi-pass membrane protein</topology>
    </subcellularLocation>
    <subcellularLocation>
        <location evidence="1">Membrane</location>
        <topology evidence="1">Multi-pass membrane protein</topology>
    </subcellularLocation>
</comment>
<sequence length="291" mass="32334">MGTFNRRIAGVLAVAALLFSGPAFAQMGQPAPWQIGMQDAGSPIMAQIHDFHNFVTAIIIVITLFVLALLAWVMIRYNENRSPVPSRTTHHTMLEVVWTIVPILILVAIAIPSFRLLFAQYDFPKADITINATGHQWYWSYEYPDEDIQFDSLMLSDNQLEEGQPRLLSVDNEVVVPVGKNVLVQVKSTDVIHDWAVPSFGVKIDAVPGRLQTTWFRAEQEGMFYGQCSELCGRNHAFMPIAVRVVSEEEYAKWLSETKEAALDDGKSVAEAEPAAETDNGGAEKLAAIEN</sequence>
<evidence type="ECO:0000256" key="11">
    <source>
        <dbReference type="ARBA" id="ARBA00023136"/>
    </source>
</evidence>
<keyword evidence="5 14" id="KW-0812">Transmembrane</keyword>
<evidence type="ECO:0000256" key="4">
    <source>
        <dbReference type="ARBA" id="ARBA00022660"/>
    </source>
</evidence>
<evidence type="ECO:0000256" key="5">
    <source>
        <dbReference type="ARBA" id="ARBA00022692"/>
    </source>
</evidence>
<keyword evidence="22" id="KW-1185">Reference proteome</keyword>
<dbReference type="EMBL" id="JBHTJO010000002">
    <property type="protein sequence ID" value="MFD0988369.1"/>
    <property type="molecule type" value="Genomic_DNA"/>
</dbReference>
<organism evidence="21 22">
    <name type="scientific">Methyloligella solikamskensis</name>
    <dbReference type="NCBI Taxonomy" id="1177756"/>
    <lineage>
        <taxon>Bacteria</taxon>
        <taxon>Pseudomonadati</taxon>
        <taxon>Pseudomonadota</taxon>
        <taxon>Alphaproteobacteria</taxon>
        <taxon>Hyphomicrobiales</taxon>
        <taxon>Hyphomicrobiaceae</taxon>
        <taxon>Methyloligella</taxon>
    </lineage>
</organism>
<keyword evidence="11 17" id="KW-0472">Membrane</keyword>
<evidence type="ECO:0000256" key="10">
    <source>
        <dbReference type="ARBA" id="ARBA00023008"/>
    </source>
</evidence>
<evidence type="ECO:0000256" key="16">
    <source>
        <dbReference type="SAM" id="MobiDB-lite"/>
    </source>
</evidence>
<gene>
    <name evidence="21" type="primary">coxB</name>
    <name evidence="21" type="ORF">ACFQ2F_14820</name>
</gene>
<feature type="domain" description="Cytochrome oxidase subunit II copper A binding" evidence="19">
    <location>
        <begin position="125"/>
        <end position="257"/>
    </location>
</feature>
<dbReference type="Proteomes" id="UP001597102">
    <property type="component" value="Unassembled WGS sequence"/>
</dbReference>
<evidence type="ECO:0000256" key="7">
    <source>
        <dbReference type="ARBA" id="ARBA00022967"/>
    </source>
</evidence>
<feature type="domain" description="Cytochrome oxidase subunit II transmembrane region profile" evidence="20">
    <location>
        <begin position="29"/>
        <end position="124"/>
    </location>
</feature>
<dbReference type="PRINTS" id="PR01166">
    <property type="entry name" value="CYCOXIDASEII"/>
</dbReference>
<protein>
    <recommendedName>
        <fullName evidence="15">Cytochrome c oxidase subunit 2</fullName>
        <ecNumber evidence="15">7.1.1.9</ecNumber>
    </recommendedName>
</protein>
<evidence type="ECO:0000256" key="15">
    <source>
        <dbReference type="RuleBase" id="RU004024"/>
    </source>
</evidence>
<evidence type="ECO:0000256" key="6">
    <source>
        <dbReference type="ARBA" id="ARBA00022723"/>
    </source>
</evidence>
<evidence type="ECO:0000313" key="21">
    <source>
        <dbReference type="EMBL" id="MFD0988369.1"/>
    </source>
</evidence>
<dbReference type="InterPro" id="IPR036257">
    <property type="entry name" value="Cyt_c_oxidase_su2_TM_sf"/>
</dbReference>
<evidence type="ECO:0000256" key="12">
    <source>
        <dbReference type="ARBA" id="ARBA00024688"/>
    </source>
</evidence>
<evidence type="ECO:0000259" key="19">
    <source>
        <dbReference type="PROSITE" id="PS50857"/>
    </source>
</evidence>
<feature type="transmembrane region" description="Helical" evidence="17">
    <location>
        <begin position="54"/>
        <end position="75"/>
    </location>
</feature>
<dbReference type="NCBIfam" id="TIGR02866">
    <property type="entry name" value="CoxB"/>
    <property type="match status" value="1"/>
</dbReference>
<keyword evidence="7" id="KW-1278">Translocase</keyword>
<dbReference type="PANTHER" id="PTHR22888">
    <property type="entry name" value="CYTOCHROME C OXIDASE, SUBUNIT II"/>
    <property type="match status" value="1"/>
</dbReference>
<dbReference type="Gene3D" id="1.10.287.90">
    <property type="match status" value="1"/>
</dbReference>
<dbReference type="Pfam" id="PF02790">
    <property type="entry name" value="COX2_TM"/>
    <property type="match status" value="1"/>
</dbReference>
<dbReference type="InterPro" id="IPR008972">
    <property type="entry name" value="Cupredoxin"/>
</dbReference>